<dbReference type="EMBL" id="CAFBIY010000117">
    <property type="protein sequence ID" value="CAB4852221.1"/>
    <property type="molecule type" value="Genomic_DNA"/>
</dbReference>
<name>A0A6J6A6H1_9ZZZZ</name>
<dbReference type="CDD" id="cd06558">
    <property type="entry name" value="crotonase-like"/>
    <property type="match status" value="1"/>
</dbReference>
<protein>
    <submittedName>
        <fullName evidence="1">Unannotated protein</fullName>
    </submittedName>
</protein>
<evidence type="ECO:0000313" key="2">
    <source>
        <dbReference type="EMBL" id="CAB4724350.1"/>
    </source>
</evidence>
<dbReference type="EMBL" id="CAFAAV010000050">
    <property type="protein sequence ID" value="CAB4812904.1"/>
    <property type="molecule type" value="Genomic_DNA"/>
</dbReference>
<organism evidence="1">
    <name type="scientific">freshwater metagenome</name>
    <dbReference type="NCBI Taxonomy" id="449393"/>
    <lineage>
        <taxon>unclassified sequences</taxon>
        <taxon>metagenomes</taxon>
        <taxon>ecological metagenomes</taxon>
    </lineage>
</organism>
<dbReference type="PANTHER" id="PTHR11941">
    <property type="entry name" value="ENOYL-COA HYDRATASE-RELATED"/>
    <property type="match status" value="1"/>
</dbReference>
<dbReference type="EMBL" id="CAEZYF010000009">
    <property type="protein sequence ID" value="CAB4724350.1"/>
    <property type="molecule type" value="Genomic_DNA"/>
</dbReference>
<sequence length="278" mass="29803">MDWQHIIYNVGNGVAHIVLNRPEKLNALGIGPGSNRQELIDALELADRDDEVGSILVSAAGRAFCAGGDLVGVAPAENAFEHSLFIEQLAAANARVRAIHKPIVAAVHGMCMGSGLGLLAQFDFVIAADDCRFGLVEGRIGHPGATEIVPIVGPAWAKFLMLTGEIINAARAEKIGLVLSTEPADELLERCAELARRLARMPREATVLNKATINGVADAMGRKVGTAIGRAHDVATREMSRMAKSPDGRLFDDILRMDGMDALKQARDQQFKGSWLRP</sequence>
<evidence type="ECO:0000313" key="3">
    <source>
        <dbReference type="EMBL" id="CAB4812904.1"/>
    </source>
</evidence>
<dbReference type="PANTHER" id="PTHR11941:SF54">
    <property type="entry name" value="ENOYL-COA HYDRATASE, MITOCHONDRIAL"/>
    <property type="match status" value="1"/>
</dbReference>
<dbReference type="GO" id="GO:0003824">
    <property type="term" value="F:catalytic activity"/>
    <property type="evidence" value="ECO:0007669"/>
    <property type="project" value="UniProtKB-ARBA"/>
</dbReference>
<dbReference type="EMBL" id="CAFBOL010000024">
    <property type="protein sequence ID" value="CAB4986379.1"/>
    <property type="molecule type" value="Genomic_DNA"/>
</dbReference>
<evidence type="ECO:0000313" key="5">
    <source>
        <dbReference type="EMBL" id="CAB4935861.1"/>
    </source>
</evidence>
<dbReference type="InterPro" id="IPR029045">
    <property type="entry name" value="ClpP/crotonase-like_dom_sf"/>
</dbReference>
<dbReference type="EMBL" id="CAESGF010000009">
    <property type="protein sequence ID" value="CAB4364019.1"/>
    <property type="molecule type" value="Genomic_DNA"/>
</dbReference>
<dbReference type="GO" id="GO:0006635">
    <property type="term" value="P:fatty acid beta-oxidation"/>
    <property type="evidence" value="ECO:0007669"/>
    <property type="project" value="TreeGrafter"/>
</dbReference>
<dbReference type="Gene3D" id="3.90.226.10">
    <property type="entry name" value="2-enoyl-CoA Hydratase, Chain A, domain 1"/>
    <property type="match status" value="1"/>
</dbReference>
<gene>
    <name evidence="2" type="ORF">UFOPK2656_01657</name>
    <name evidence="3" type="ORF">UFOPK3099_00866</name>
    <name evidence="4" type="ORF">UFOPK3267_01956</name>
    <name evidence="5" type="ORF">UFOPK3651_01799</name>
    <name evidence="6" type="ORF">UFOPK3931_01171</name>
    <name evidence="1" type="ORF">UFOPK4189_01788</name>
</gene>
<evidence type="ECO:0000313" key="6">
    <source>
        <dbReference type="EMBL" id="CAB4986379.1"/>
    </source>
</evidence>
<dbReference type="InterPro" id="IPR001753">
    <property type="entry name" value="Enoyl-CoA_hydra/iso"/>
</dbReference>
<dbReference type="SUPFAM" id="SSF52096">
    <property type="entry name" value="ClpP/crotonase"/>
    <property type="match status" value="1"/>
</dbReference>
<accession>A0A6J6A6H1</accession>
<proteinExistence type="predicted"/>
<dbReference type="Pfam" id="PF00378">
    <property type="entry name" value="ECH_1"/>
    <property type="match status" value="1"/>
</dbReference>
<dbReference type="AlphaFoldDB" id="A0A6J6A6H1"/>
<evidence type="ECO:0000313" key="1">
    <source>
        <dbReference type="EMBL" id="CAB4364019.1"/>
    </source>
</evidence>
<reference evidence="1" key="1">
    <citation type="submission" date="2020-05" db="EMBL/GenBank/DDBJ databases">
        <authorList>
            <person name="Chiriac C."/>
            <person name="Salcher M."/>
            <person name="Ghai R."/>
            <person name="Kavagutti S V."/>
        </authorList>
    </citation>
    <scope>NUCLEOTIDE SEQUENCE</scope>
</reference>
<evidence type="ECO:0000313" key="4">
    <source>
        <dbReference type="EMBL" id="CAB4852221.1"/>
    </source>
</evidence>
<dbReference type="EMBL" id="CAFBMT010000009">
    <property type="protein sequence ID" value="CAB4935861.1"/>
    <property type="molecule type" value="Genomic_DNA"/>
</dbReference>